<keyword evidence="1" id="KW-1133">Transmembrane helix</keyword>
<evidence type="ECO:0000313" key="3">
    <source>
        <dbReference type="Proteomes" id="UP001162891"/>
    </source>
</evidence>
<accession>A0ABM7WTX5</accession>
<name>A0ABM7WTX5_9BACT</name>
<evidence type="ECO:0000256" key="1">
    <source>
        <dbReference type="SAM" id="Phobius"/>
    </source>
</evidence>
<gene>
    <name evidence="2" type="ORF">AMOR_19100</name>
</gene>
<keyword evidence="3" id="KW-1185">Reference proteome</keyword>
<organism evidence="2 3">
    <name type="scientific">Anaeromyxobacter oryzae</name>
    <dbReference type="NCBI Taxonomy" id="2918170"/>
    <lineage>
        <taxon>Bacteria</taxon>
        <taxon>Pseudomonadati</taxon>
        <taxon>Myxococcota</taxon>
        <taxon>Myxococcia</taxon>
        <taxon>Myxococcales</taxon>
        <taxon>Cystobacterineae</taxon>
        <taxon>Anaeromyxobacteraceae</taxon>
        <taxon>Anaeromyxobacter</taxon>
    </lineage>
</organism>
<dbReference type="EMBL" id="AP025591">
    <property type="protein sequence ID" value="BDG02914.1"/>
    <property type="molecule type" value="Genomic_DNA"/>
</dbReference>
<protein>
    <submittedName>
        <fullName evidence="2">Membrane protein</fullName>
    </submittedName>
</protein>
<dbReference type="Proteomes" id="UP001162891">
    <property type="component" value="Chromosome"/>
</dbReference>
<feature type="transmembrane region" description="Helical" evidence="1">
    <location>
        <begin position="91"/>
        <end position="109"/>
    </location>
</feature>
<reference evidence="3" key="1">
    <citation type="journal article" date="2022" name="Int. J. Syst. Evol. Microbiol.">
        <title>Anaeromyxobacter oryzae sp. nov., Anaeromyxobacter diazotrophicus sp. nov. and Anaeromyxobacter paludicola sp. nov., isolated from paddy soils.</title>
        <authorList>
            <person name="Itoh H."/>
            <person name="Xu Z."/>
            <person name="Mise K."/>
            <person name="Masuda Y."/>
            <person name="Ushijima N."/>
            <person name="Hayakawa C."/>
            <person name="Shiratori Y."/>
            <person name="Senoo K."/>
        </authorList>
    </citation>
    <scope>NUCLEOTIDE SEQUENCE [LARGE SCALE GENOMIC DNA]</scope>
    <source>
        <strain evidence="3">Red232</strain>
    </source>
</reference>
<keyword evidence="1" id="KW-0472">Membrane</keyword>
<proteinExistence type="predicted"/>
<dbReference type="RefSeq" id="WP_248360594.1">
    <property type="nucleotide sequence ID" value="NZ_AP025591.1"/>
</dbReference>
<evidence type="ECO:0000313" key="2">
    <source>
        <dbReference type="EMBL" id="BDG02914.1"/>
    </source>
</evidence>
<sequence length="271" mass="29174">MNCADVQMLLHDFRKRRLDGGLHAEVAAHLESCMACASADRAEQALDEVLEQRLPRHAAPAALKRRLGPLVLMGPPAEAPAHRTMTRWARFVAPAMAAGLALMVGGVLMRRSSSQGSALASLAAEVVNDHLRVLVSQHQVEIESGGKHQVKPWFEGKLDFAPEVPAPEGTELRLRGGSVGYVFDRKAAVLVYALRQHVVTLLVFRTEGLAWPDASAGQAGPVRSRETSARGFNVVLWRSGELGYALISDSDAKELGEIGNQLAGAVQEPGR</sequence>
<keyword evidence="1" id="KW-0812">Transmembrane</keyword>